<gene>
    <name evidence="2" type="primary">LOC110803396</name>
</gene>
<sequence>MDPEKHIDKASINQLPAEIKKNRLQLEVSVFVVKCKYVRDVTMGNAPQIVLYTSPDIQKEILLIYSRVREVIRKEIEYFSKHNLIIQNVRGQGYDGASNMRAEWNGLQALFLNDCPYAYYIHCFAHMLQLALVAASRDVVTVHHFFSKVTFIVNIVTSSAKRHDQLQAAHVVELERLMELDELVTGRGLNQVGTVKRAGDTRWGSHLNSLRSLVTIYRATRSVLQIIITEGKGTQKGEADKAYDDITSFECVDDLHIMVELLAMTNDLCLALQRKSQDILNAMNLVSKTKILIQNFREDGCMGSFARTC</sequence>
<protein>
    <recommendedName>
        <fullName evidence="3">DUF4371 domain-containing protein</fullName>
    </recommendedName>
</protein>
<dbReference type="GeneID" id="110803396"/>
<reference evidence="1" key="1">
    <citation type="journal article" date="2021" name="Nat. Commun.">
        <title>Genomic analyses provide insights into spinach domestication and the genetic basis of agronomic traits.</title>
        <authorList>
            <person name="Cai X."/>
            <person name="Sun X."/>
            <person name="Xu C."/>
            <person name="Sun H."/>
            <person name="Wang X."/>
            <person name="Ge C."/>
            <person name="Zhang Z."/>
            <person name="Wang Q."/>
            <person name="Fei Z."/>
            <person name="Jiao C."/>
            <person name="Wang Q."/>
        </authorList>
    </citation>
    <scope>NUCLEOTIDE SEQUENCE [LARGE SCALE GENOMIC DNA]</scope>
    <source>
        <strain evidence="1">cv. Varoflay</strain>
    </source>
</reference>
<dbReference type="InterPro" id="IPR055298">
    <property type="entry name" value="AtLOH3-like"/>
</dbReference>
<dbReference type="PANTHER" id="PTHR11697">
    <property type="entry name" value="GENERAL TRANSCRIPTION FACTOR 2-RELATED ZINC FINGER PROTEIN"/>
    <property type="match status" value="1"/>
</dbReference>
<dbReference type="Proteomes" id="UP000813463">
    <property type="component" value="Chromosome 2"/>
</dbReference>
<dbReference type="PANTHER" id="PTHR11697:SF230">
    <property type="entry name" value="ZINC FINGER, MYM DOMAIN CONTAINING 1"/>
    <property type="match status" value="1"/>
</dbReference>
<accession>A0ABM3R8T1</accession>
<reference evidence="2" key="2">
    <citation type="submission" date="2025-08" db="UniProtKB">
        <authorList>
            <consortium name="RefSeq"/>
        </authorList>
    </citation>
    <scope>IDENTIFICATION</scope>
    <source>
        <tissue evidence="2">Leaf</tissue>
    </source>
</reference>
<proteinExistence type="predicted"/>
<dbReference type="SUPFAM" id="SSF53098">
    <property type="entry name" value="Ribonuclease H-like"/>
    <property type="match status" value="1"/>
</dbReference>
<keyword evidence="1" id="KW-1185">Reference proteome</keyword>
<evidence type="ECO:0000313" key="1">
    <source>
        <dbReference type="Proteomes" id="UP000813463"/>
    </source>
</evidence>
<organism evidence="1 2">
    <name type="scientific">Spinacia oleracea</name>
    <name type="common">Spinach</name>
    <dbReference type="NCBI Taxonomy" id="3562"/>
    <lineage>
        <taxon>Eukaryota</taxon>
        <taxon>Viridiplantae</taxon>
        <taxon>Streptophyta</taxon>
        <taxon>Embryophyta</taxon>
        <taxon>Tracheophyta</taxon>
        <taxon>Spermatophyta</taxon>
        <taxon>Magnoliopsida</taxon>
        <taxon>eudicotyledons</taxon>
        <taxon>Gunneridae</taxon>
        <taxon>Pentapetalae</taxon>
        <taxon>Caryophyllales</taxon>
        <taxon>Chenopodiaceae</taxon>
        <taxon>Chenopodioideae</taxon>
        <taxon>Anserineae</taxon>
        <taxon>Spinacia</taxon>
    </lineage>
</organism>
<dbReference type="InterPro" id="IPR012337">
    <property type="entry name" value="RNaseH-like_sf"/>
</dbReference>
<evidence type="ECO:0008006" key="3">
    <source>
        <dbReference type="Google" id="ProtNLM"/>
    </source>
</evidence>
<evidence type="ECO:0000313" key="2">
    <source>
        <dbReference type="RefSeq" id="XP_056692037.1"/>
    </source>
</evidence>
<name>A0ABM3R8T1_SPIOL</name>
<dbReference type="RefSeq" id="XP_056692037.1">
    <property type="nucleotide sequence ID" value="XM_056836059.1"/>
</dbReference>